<gene>
    <name evidence="2" type="ORF">ACFFVI_17465</name>
</gene>
<comment type="caution">
    <text evidence="2">The sequence shown here is derived from an EMBL/GenBank/DDBJ whole genome shotgun (WGS) entry which is preliminary data.</text>
</comment>
<keyword evidence="3" id="KW-1185">Reference proteome</keyword>
<dbReference type="Proteomes" id="UP001589748">
    <property type="component" value="Unassembled WGS sequence"/>
</dbReference>
<dbReference type="Gene3D" id="3.90.1200.10">
    <property type="match status" value="1"/>
</dbReference>
<organism evidence="2 3">
    <name type="scientific">Kineococcus gynurae</name>
    <dbReference type="NCBI Taxonomy" id="452979"/>
    <lineage>
        <taxon>Bacteria</taxon>
        <taxon>Bacillati</taxon>
        <taxon>Actinomycetota</taxon>
        <taxon>Actinomycetes</taxon>
        <taxon>Kineosporiales</taxon>
        <taxon>Kineosporiaceae</taxon>
        <taxon>Kineococcus</taxon>
    </lineage>
</organism>
<accession>A0ABV5LXD0</accession>
<name>A0ABV5LXD0_9ACTN</name>
<dbReference type="Pfam" id="PF01636">
    <property type="entry name" value="APH"/>
    <property type="match status" value="1"/>
</dbReference>
<dbReference type="InterPro" id="IPR002575">
    <property type="entry name" value="Aminoglycoside_PTrfase"/>
</dbReference>
<evidence type="ECO:0000313" key="2">
    <source>
        <dbReference type="EMBL" id="MFB9378754.1"/>
    </source>
</evidence>
<dbReference type="SUPFAM" id="SSF56112">
    <property type="entry name" value="Protein kinase-like (PK-like)"/>
    <property type="match status" value="1"/>
</dbReference>
<dbReference type="InterPro" id="IPR011009">
    <property type="entry name" value="Kinase-like_dom_sf"/>
</dbReference>
<feature type="domain" description="Aminoglycoside phosphotransferase" evidence="1">
    <location>
        <begin position="63"/>
        <end position="263"/>
    </location>
</feature>
<sequence length="330" mass="34685">MAERHLVLEGVDDGGAIVVGRARAGLRDVRVLDHDPELPALRPLLDAPGGPRLRAHRFGRRAVLHEAGPEGGTWVKLATPAATRAAFAALHRVDRLLADRPGRPGLVRVLAADPDAGTLRLAAAPGSDLTTILTSADPVTAGSAGAATGRALAVLAGSGTGEGWPEHDLTTEARTLRRWADDALAFGVLSPAMAGPYDDLVARTVEELVTLPRRESVPAHRDLHDGQVLLDPRDGGVTFLDVDTAALADPALDPANLLAHLDLLALRRPGCGTAVAAAVRGLTATLTGPRSPEHERVLRRAAQLRILAVHAFRGPVHDLAPFLDGSARRW</sequence>
<dbReference type="EMBL" id="JBHMDM010000011">
    <property type="protein sequence ID" value="MFB9378754.1"/>
    <property type="molecule type" value="Genomic_DNA"/>
</dbReference>
<proteinExistence type="predicted"/>
<protein>
    <submittedName>
        <fullName evidence="2">Phosphotransferase</fullName>
    </submittedName>
</protein>
<evidence type="ECO:0000313" key="3">
    <source>
        <dbReference type="Proteomes" id="UP001589748"/>
    </source>
</evidence>
<reference evidence="2 3" key="1">
    <citation type="submission" date="2024-09" db="EMBL/GenBank/DDBJ databases">
        <authorList>
            <person name="Sun Q."/>
            <person name="Mori K."/>
        </authorList>
    </citation>
    <scope>NUCLEOTIDE SEQUENCE [LARGE SCALE GENOMIC DNA]</scope>
    <source>
        <strain evidence="2 3">TISTR 1856</strain>
    </source>
</reference>
<dbReference type="RefSeq" id="WP_380140324.1">
    <property type="nucleotide sequence ID" value="NZ_JBHLUI010000013.1"/>
</dbReference>
<evidence type="ECO:0000259" key="1">
    <source>
        <dbReference type="Pfam" id="PF01636"/>
    </source>
</evidence>